<evidence type="ECO:0000313" key="3">
    <source>
        <dbReference type="Proteomes" id="UP001279734"/>
    </source>
</evidence>
<evidence type="ECO:0000313" key="2">
    <source>
        <dbReference type="EMBL" id="GMH08040.1"/>
    </source>
</evidence>
<dbReference type="PANTHER" id="PTHR36037:SF1">
    <property type="entry name" value="RNA-DIRECTED DNA POLYMERASE (REVERSE TRANSCRIPTASE)-RELATED FAMILY PROTEIN"/>
    <property type="match status" value="1"/>
</dbReference>
<organism evidence="2 3">
    <name type="scientific">Nepenthes gracilis</name>
    <name type="common">Slender pitcher plant</name>
    <dbReference type="NCBI Taxonomy" id="150966"/>
    <lineage>
        <taxon>Eukaryota</taxon>
        <taxon>Viridiplantae</taxon>
        <taxon>Streptophyta</taxon>
        <taxon>Embryophyta</taxon>
        <taxon>Tracheophyta</taxon>
        <taxon>Spermatophyta</taxon>
        <taxon>Magnoliopsida</taxon>
        <taxon>eudicotyledons</taxon>
        <taxon>Gunneridae</taxon>
        <taxon>Pentapetalae</taxon>
        <taxon>Caryophyllales</taxon>
        <taxon>Nepenthaceae</taxon>
        <taxon>Nepenthes</taxon>
    </lineage>
</organism>
<dbReference type="AlphaFoldDB" id="A0AAD3XKT1"/>
<sequence length="428" mass="47905">MVEQMDTLSESEPLDIDSVRSRITELTSILRNSNNVPDSSSSDSEKLLQDCVLSLETKVKQIVSEHSDIGSLKDEDLDAYLEGLSEELRMVEAENANISDEIEGLRKAYVKGTCQLERDLEGLNCMLDYAKRQGLGELKPGIFVGCSIHAEDHTLLSKGYSGHNFKILSLNNQIEKNKATLKSLQDLDSIFKRFEAIAKIEEAFTGLKVIEFEGNCLKLLLRTYIPNVEGLMCHQQLEDVVEPSELNHEILVEVMDGTLELKNVEIFPNDVYIVDIVEAAASFRKVNSGLSLLEMRCSLEWFLQKAQDRIIMCTLRQRMVKAGSKSRHSLEYLDKDDLIIAHMVVGVDAFIKLSQGWPLSTSALKLVSLKSSGHNAREISWSLLCKVEEVANSLDCTVRANITQFVDAIEEILVQRMCEDSKLNAAAS</sequence>
<proteinExistence type="predicted"/>
<dbReference type="Proteomes" id="UP001279734">
    <property type="component" value="Unassembled WGS sequence"/>
</dbReference>
<reference evidence="2" key="1">
    <citation type="submission" date="2023-05" db="EMBL/GenBank/DDBJ databases">
        <title>Nepenthes gracilis genome sequencing.</title>
        <authorList>
            <person name="Fukushima K."/>
        </authorList>
    </citation>
    <scope>NUCLEOTIDE SEQUENCE</scope>
    <source>
        <strain evidence="2">SING2019-196</strain>
    </source>
</reference>
<dbReference type="PANTHER" id="PTHR36037">
    <property type="entry name" value="RNA-DIRECTED DNA POLYMERASE (REVERSE TRANSCRIPTASE)-RELATED FAMILY PROTEIN"/>
    <property type="match status" value="1"/>
</dbReference>
<accession>A0AAD3XKT1</accession>
<feature type="coiled-coil region" evidence="1">
    <location>
        <begin position="81"/>
        <end position="108"/>
    </location>
</feature>
<protein>
    <submittedName>
        <fullName evidence="2">Uncharacterized protein</fullName>
    </submittedName>
</protein>
<evidence type="ECO:0000256" key="1">
    <source>
        <dbReference type="SAM" id="Coils"/>
    </source>
</evidence>
<keyword evidence="3" id="KW-1185">Reference proteome</keyword>
<comment type="caution">
    <text evidence="2">The sequence shown here is derived from an EMBL/GenBank/DDBJ whole genome shotgun (WGS) entry which is preliminary data.</text>
</comment>
<gene>
    <name evidence="2" type="ORF">Nepgr_009880</name>
</gene>
<name>A0AAD3XKT1_NEPGR</name>
<keyword evidence="1" id="KW-0175">Coiled coil</keyword>
<dbReference type="EMBL" id="BSYO01000008">
    <property type="protein sequence ID" value="GMH08040.1"/>
    <property type="molecule type" value="Genomic_DNA"/>
</dbReference>